<dbReference type="InterPro" id="IPR036390">
    <property type="entry name" value="WH_DNA-bd_sf"/>
</dbReference>
<dbReference type="GO" id="GO:0003700">
    <property type="term" value="F:DNA-binding transcription factor activity"/>
    <property type="evidence" value="ECO:0007669"/>
    <property type="project" value="InterPro"/>
</dbReference>
<evidence type="ECO:0000256" key="2">
    <source>
        <dbReference type="ARBA" id="ARBA00023163"/>
    </source>
</evidence>
<dbReference type="InterPro" id="IPR026881">
    <property type="entry name" value="WYL_dom"/>
</dbReference>
<evidence type="ECO:0000313" key="5">
    <source>
        <dbReference type="Proteomes" id="UP000194218"/>
    </source>
</evidence>
<reference evidence="4 5" key="1">
    <citation type="submission" date="2017-05" db="EMBL/GenBank/DDBJ databases">
        <title>Complete genome sequence of Streptomyces sp. SCSIO 03032 revealed the diverse biosynthetic pathways for its bioactive secondary metabolites.</title>
        <authorList>
            <person name="Ma L."/>
            <person name="Zhu Y."/>
            <person name="Zhang W."/>
            <person name="Zhang G."/>
            <person name="Tian X."/>
            <person name="Zhang S."/>
            <person name="Zhang C."/>
        </authorList>
    </citation>
    <scope>NUCLEOTIDE SEQUENCE [LARGE SCALE GENOMIC DNA]</scope>
    <source>
        <strain evidence="4 5">SCSIO 03032</strain>
    </source>
</reference>
<keyword evidence="1" id="KW-0805">Transcription regulation</keyword>
<dbReference type="InterPro" id="IPR051534">
    <property type="entry name" value="CBASS_pafABC_assoc_protein"/>
</dbReference>
<name>A0A1W7CYS9_9ACTN</name>
<dbReference type="AlphaFoldDB" id="A0A1W7CYS9"/>
<dbReference type="InterPro" id="IPR013196">
    <property type="entry name" value="HTH_11"/>
</dbReference>
<dbReference type="SUPFAM" id="SSF46785">
    <property type="entry name" value="Winged helix' DNA-binding domain"/>
    <property type="match status" value="1"/>
</dbReference>
<dbReference type="InterPro" id="IPR036388">
    <property type="entry name" value="WH-like_DNA-bd_sf"/>
</dbReference>
<gene>
    <name evidence="4" type="ORF">CAG99_14220</name>
</gene>
<dbReference type="Proteomes" id="UP000194218">
    <property type="component" value="Chromosome"/>
</dbReference>
<dbReference type="InterPro" id="IPR001034">
    <property type="entry name" value="DeoR_HTH"/>
</dbReference>
<dbReference type="PANTHER" id="PTHR34580">
    <property type="match status" value="1"/>
</dbReference>
<proteinExistence type="predicted"/>
<accession>A0A1W7CYS9</accession>
<keyword evidence="5" id="KW-1185">Reference proteome</keyword>
<dbReference type="PROSITE" id="PS51000">
    <property type="entry name" value="HTH_DEOR_2"/>
    <property type="match status" value="1"/>
</dbReference>
<evidence type="ECO:0000313" key="4">
    <source>
        <dbReference type="EMBL" id="ARQ69867.1"/>
    </source>
</evidence>
<dbReference type="PANTHER" id="PTHR34580:SF3">
    <property type="entry name" value="PROTEIN PAFB"/>
    <property type="match status" value="1"/>
</dbReference>
<dbReference type="Gene3D" id="1.10.10.10">
    <property type="entry name" value="Winged helix-like DNA-binding domain superfamily/Winged helix DNA-binding domain"/>
    <property type="match status" value="1"/>
</dbReference>
<sequence>MTPDRFFSLLVALRASATTTTADLAALLGVSVRTVLRDLAWLQEAGFPVLVRRGRAGGVALLPGGALDTTRLTPAERDQLALYGLDDRQRDLLGASADNRRVRAKVAPRRTMRDDLLPLSAVVTADNEPWCGRRAEGVAPAALVADLRRGVRLRVRYRRSEEPDAAWRLVDPYGLLAKGGRWYLVADRAGAARLYALERVTDWRPTRVPRRLRPGATLPGVAAELTSRVPEAADGIRVRALLDARQLDRAARMLGARLTVHGRTGADGARAEITFACRVLDDVRQLLPFAGDLTVTHPAQARDHVRRLAAELVRHHA</sequence>
<dbReference type="OrthoDB" id="3171994at2"/>
<keyword evidence="2" id="KW-0804">Transcription</keyword>
<dbReference type="Pfam" id="PF13280">
    <property type="entry name" value="WYL"/>
    <property type="match status" value="1"/>
</dbReference>
<protein>
    <submittedName>
        <fullName evidence="4">Transcriptional regulator</fullName>
    </submittedName>
</protein>
<evidence type="ECO:0000259" key="3">
    <source>
        <dbReference type="PROSITE" id="PS51000"/>
    </source>
</evidence>
<evidence type="ECO:0000256" key="1">
    <source>
        <dbReference type="ARBA" id="ARBA00023015"/>
    </source>
</evidence>
<dbReference type="PROSITE" id="PS52050">
    <property type="entry name" value="WYL"/>
    <property type="match status" value="1"/>
</dbReference>
<dbReference type="RefSeq" id="WP_086159734.1">
    <property type="nucleotide sequence ID" value="NZ_CP021121.1"/>
</dbReference>
<feature type="domain" description="HTH deoR-type" evidence="3">
    <location>
        <begin position="2"/>
        <end position="68"/>
    </location>
</feature>
<dbReference type="Pfam" id="PF08279">
    <property type="entry name" value="HTH_11"/>
    <property type="match status" value="1"/>
</dbReference>
<organism evidence="4 5">
    <name type="scientific">Streptomyces marincola</name>
    <dbReference type="NCBI Taxonomy" id="2878388"/>
    <lineage>
        <taxon>Bacteria</taxon>
        <taxon>Bacillati</taxon>
        <taxon>Actinomycetota</taxon>
        <taxon>Actinomycetes</taxon>
        <taxon>Kitasatosporales</taxon>
        <taxon>Streptomycetaceae</taxon>
        <taxon>Streptomyces</taxon>
    </lineage>
</organism>
<dbReference type="EMBL" id="CP021121">
    <property type="protein sequence ID" value="ARQ69867.1"/>
    <property type="molecule type" value="Genomic_DNA"/>
</dbReference>
<dbReference type="KEGG" id="smao:CAG99_14220"/>